<name>A0AAE6XN52_9RHAB</name>
<sequence>MESSREKVLKAISRVPWSNINQNLENLADDAEESVMSQIDMERSISNSDSSDWEKNPVLEISDDDFSDDSDDEHHSGNEDPVIETKPSAPITEEIEEQAQFLEPIEKTIRDLNKEESRKKILRSKLTKVDVYRPHIQDIRTQEQLDSICKQVGYQLLINLGYDARPDLIDMQGNEISFYVEKSSRYTPPSVPEFNKINQGRSVEASNEGADLCAGIKKMLIDGIKLERKRGGHLTVDINTADFSDSLISEVCSFSVDQDDALRKLFKRTKIYTSLTLMTKYK</sequence>
<dbReference type="EMBL" id="MN607592">
    <property type="protein sequence ID" value="QIQ19241.1"/>
    <property type="molecule type" value="Viral_cRNA"/>
</dbReference>
<gene>
    <name evidence="2" type="primary">P</name>
</gene>
<dbReference type="GeneID" id="80538894"/>
<evidence type="ECO:0000256" key="1">
    <source>
        <dbReference type="SAM" id="MobiDB-lite"/>
    </source>
</evidence>
<reference evidence="3" key="1">
    <citation type="journal article" date="2021" name="Viruses">
        <title>Characterization of Novel Rhabdoviruses in Chinese Bats.</title>
        <authorList>
            <person name="Luo D.-S."/>
            <person name="Li B."/>
            <person name="Shen X.-R."/>
            <person name="Jiang R.-D."/>
            <person name="Zhu Y."/>
            <person name="Wu J."/>
            <person name="Fan Y."/>
            <person name="Bourhy H."/>
            <person name="Hu B."/>
            <person name="Ge X.-Y."/>
            <person name="Shi Z.-L."/>
            <person name="Dacheux L."/>
        </authorList>
    </citation>
    <scope>NUCLEOTIDE SEQUENCE [LARGE SCALE GENOMIC DNA]</scope>
</reference>
<protein>
    <submittedName>
        <fullName evidence="2">Phosphoprotein</fullName>
    </submittedName>
</protein>
<accession>A0AAE6XN52</accession>
<organism evidence="2 3">
    <name type="scientific">Taiyi bat virus</name>
    <dbReference type="NCBI Taxonomy" id="2716753"/>
    <lineage>
        <taxon>Viruses</taxon>
        <taxon>Riboviria</taxon>
        <taxon>Orthornavirae</taxon>
        <taxon>Negarnaviricota</taxon>
        <taxon>Haploviricotina</taxon>
        <taxon>Monjiviricetes</taxon>
        <taxon>Mononegavirales</taxon>
        <taxon>Rhabdoviridae</taxon>
        <taxon>Alpharhabdovirinae</taxon>
        <taxon>Ledantevirus</taxon>
        <taxon>Ledantevirus taiyi</taxon>
    </lineage>
</organism>
<dbReference type="Proteomes" id="UP000829973">
    <property type="component" value="Segment"/>
</dbReference>
<proteinExistence type="predicted"/>
<keyword evidence="3" id="KW-1185">Reference proteome</keyword>
<dbReference type="RefSeq" id="YP_010800316.1">
    <property type="nucleotide sequence ID" value="NC_076841.1"/>
</dbReference>
<evidence type="ECO:0000313" key="2">
    <source>
        <dbReference type="EMBL" id="QIQ19241.1"/>
    </source>
</evidence>
<feature type="region of interest" description="Disordered" evidence="1">
    <location>
        <begin position="34"/>
        <end position="88"/>
    </location>
</feature>
<evidence type="ECO:0000313" key="3">
    <source>
        <dbReference type="Proteomes" id="UP000829973"/>
    </source>
</evidence>
<feature type="compositionally biased region" description="Acidic residues" evidence="1">
    <location>
        <begin position="61"/>
        <end position="71"/>
    </location>
</feature>
<dbReference type="KEGG" id="vg:80538894"/>